<dbReference type="GO" id="GO:0005829">
    <property type="term" value="C:cytosol"/>
    <property type="evidence" value="ECO:0007669"/>
    <property type="project" value="TreeGrafter"/>
</dbReference>
<dbReference type="NCBIfam" id="NF040742">
    <property type="entry name" value="racem_Orr"/>
    <property type="match status" value="1"/>
</dbReference>
<dbReference type="GO" id="GO:0008784">
    <property type="term" value="F:alanine racemase activity"/>
    <property type="evidence" value="ECO:0007669"/>
    <property type="project" value="TreeGrafter"/>
</dbReference>
<organism evidence="5 6">
    <name type="scientific">Aminipila luticellarii</name>
    <dbReference type="NCBI Taxonomy" id="2507160"/>
    <lineage>
        <taxon>Bacteria</taxon>
        <taxon>Bacillati</taxon>
        <taxon>Bacillota</taxon>
        <taxon>Clostridia</taxon>
        <taxon>Peptostreptococcales</taxon>
        <taxon>Anaerovoracaceae</taxon>
        <taxon>Aminipila</taxon>
    </lineage>
</organism>
<evidence type="ECO:0000256" key="2">
    <source>
        <dbReference type="ARBA" id="ARBA00022898"/>
    </source>
</evidence>
<dbReference type="OrthoDB" id="504078at2"/>
<dbReference type="Proteomes" id="UP000287601">
    <property type="component" value="Chromosome"/>
</dbReference>
<evidence type="ECO:0000259" key="4">
    <source>
        <dbReference type="Pfam" id="PF01168"/>
    </source>
</evidence>
<feature type="domain" description="Alanine racemase N-terminal" evidence="4">
    <location>
        <begin position="7"/>
        <end position="229"/>
    </location>
</feature>
<dbReference type="GO" id="GO:0030170">
    <property type="term" value="F:pyridoxal phosphate binding"/>
    <property type="evidence" value="ECO:0007669"/>
    <property type="project" value="TreeGrafter"/>
</dbReference>
<dbReference type="KEGG" id="amij:EQM06_12570"/>
<dbReference type="Gene3D" id="3.20.20.10">
    <property type="entry name" value="Alanine racemase"/>
    <property type="match status" value="1"/>
</dbReference>
<evidence type="ECO:0000313" key="5">
    <source>
        <dbReference type="EMBL" id="QAT43988.1"/>
    </source>
</evidence>
<dbReference type="CDD" id="cd06815">
    <property type="entry name" value="PLPDE_III_AR_like_1"/>
    <property type="match status" value="1"/>
</dbReference>
<dbReference type="PANTHER" id="PTHR30511">
    <property type="entry name" value="ALANINE RACEMASE"/>
    <property type="match status" value="1"/>
</dbReference>
<evidence type="ECO:0000256" key="1">
    <source>
        <dbReference type="ARBA" id="ARBA00001933"/>
    </source>
</evidence>
<comment type="cofactor">
    <cofactor evidence="1">
        <name>pyridoxal 5'-phosphate</name>
        <dbReference type="ChEBI" id="CHEBI:597326"/>
    </cofactor>
</comment>
<sequence length="362" mass="39915">MYPKLIIDLKKLNSNLDAVAKITKEDGNCSLMIVTKGLCADPQMVKLVAEHKSVDFMADSRVKNIATYADLARKNGKKTVLLRLPMHSEIEEVVKYVDLSFNSEISTIRLLNEEAARQKKLHKVLLMIDLGDLREGLFYKEEALIFNTIEEILKMSNVEFYGIGVNLTCYGAIIPKNDNLSILAGLAEKIEKTYSTHLHMVSGGNSSSIYLIGKGELPKGINNLRLGEAFLLGNDTAYGAKLPGTTGDTLTLEAQIVELQKKPSLPIGEVGVDAFGQKPYYEDRGIIKRAIIGIGKQDTDLDSMTPIDEKIDILGGSSDHTILDVTKSDTEYKVGDIVSFELGYGGMLKTATSPYVEKEYRK</sequence>
<dbReference type="PANTHER" id="PTHR30511:SF3">
    <property type="entry name" value="LYSINE RACEMASE"/>
    <property type="match status" value="1"/>
</dbReference>
<dbReference type="SUPFAM" id="SSF51419">
    <property type="entry name" value="PLP-binding barrel"/>
    <property type="match status" value="1"/>
</dbReference>
<protein>
    <submittedName>
        <fullName evidence="5">Alanine/ornithine racemase family PLP-dependent enzyme</fullName>
    </submittedName>
</protein>
<dbReference type="InterPro" id="IPR029066">
    <property type="entry name" value="PLP-binding_barrel"/>
</dbReference>
<dbReference type="InterPro" id="IPR001608">
    <property type="entry name" value="Ala_racemase_N"/>
</dbReference>
<dbReference type="InterPro" id="IPR000821">
    <property type="entry name" value="Ala_racemase"/>
</dbReference>
<evidence type="ECO:0000256" key="3">
    <source>
        <dbReference type="ARBA" id="ARBA00023235"/>
    </source>
</evidence>
<dbReference type="EMBL" id="CP035281">
    <property type="protein sequence ID" value="QAT43988.1"/>
    <property type="molecule type" value="Genomic_DNA"/>
</dbReference>
<dbReference type="Pfam" id="PF01168">
    <property type="entry name" value="Ala_racemase_N"/>
    <property type="match status" value="1"/>
</dbReference>
<name>A0A410PYG8_9FIRM</name>
<dbReference type="RefSeq" id="WP_128746695.1">
    <property type="nucleotide sequence ID" value="NZ_CP035281.1"/>
</dbReference>
<keyword evidence="6" id="KW-1185">Reference proteome</keyword>
<keyword evidence="2" id="KW-0663">Pyridoxal phosphate</keyword>
<keyword evidence="3" id="KW-0413">Isomerase</keyword>
<reference evidence="5 6" key="1">
    <citation type="submission" date="2019-01" db="EMBL/GenBank/DDBJ databases">
        <title>Draft genomes of a novel of Aminipila strains.</title>
        <authorList>
            <person name="Ma S."/>
        </authorList>
    </citation>
    <scope>NUCLEOTIDE SEQUENCE [LARGE SCALE GENOMIC DNA]</scope>
    <source>
        <strain evidence="6">JN-39</strain>
    </source>
</reference>
<evidence type="ECO:0000313" key="6">
    <source>
        <dbReference type="Proteomes" id="UP000287601"/>
    </source>
</evidence>
<gene>
    <name evidence="5" type="ORF">EQM06_12570</name>
</gene>
<dbReference type="AlphaFoldDB" id="A0A410PYG8"/>
<proteinExistence type="predicted"/>
<accession>A0A410PYG8</accession>